<evidence type="ECO:0000259" key="16">
    <source>
        <dbReference type="Pfam" id="PF12862"/>
    </source>
</evidence>
<dbReference type="CDD" id="cd16270">
    <property type="entry name" value="Apc5_N"/>
    <property type="match status" value="1"/>
</dbReference>
<reference evidence="18" key="1">
    <citation type="submission" date="2021-04" db="EMBL/GenBank/DDBJ databases">
        <authorList>
            <person name="Tunstrom K."/>
        </authorList>
    </citation>
    <scope>NUCLEOTIDE SEQUENCE</scope>
</reference>
<dbReference type="InterPro" id="IPR048968">
    <property type="entry name" value="Apc5_N"/>
</dbReference>
<gene>
    <name evidence="18" type="ORF">PAPOLLO_LOCUS17573</name>
</gene>
<organism evidence="18 19">
    <name type="scientific">Parnassius apollo</name>
    <name type="common">Apollo butterfly</name>
    <name type="synonym">Papilio apollo</name>
    <dbReference type="NCBI Taxonomy" id="110799"/>
    <lineage>
        <taxon>Eukaryota</taxon>
        <taxon>Metazoa</taxon>
        <taxon>Ecdysozoa</taxon>
        <taxon>Arthropoda</taxon>
        <taxon>Hexapoda</taxon>
        <taxon>Insecta</taxon>
        <taxon>Pterygota</taxon>
        <taxon>Neoptera</taxon>
        <taxon>Endopterygota</taxon>
        <taxon>Lepidoptera</taxon>
        <taxon>Glossata</taxon>
        <taxon>Ditrysia</taxon>
        <taxon>Papilionoidea</taxon>
        <taxon>Papilionidae</taxon>
        <taxon>Parnassiinae</taxon>
        <taxon>Parnassini</taxon>
        <taxon>Parnassius</taxon>
        <taxon>Parnassius</taxon>
    </lineage>
</organism>
<keyword evidence="6" id="KW-0963">Cytoplasm</keyword>
<evidence type="ECO:0000256" key="6">
    <source>
        <dbReference type="ARBA" id="ARBA00022490"/>
    </source>
</evidence>
<dbReference type="GO" id="GO:0051301">
    <property type="term" value="P:cell division"/>
    <property type="evidence" value="ECO:0007669"/>
    <property type="project" value="UniProtKB-KW"/>
</dbReference>
<dbReference type="InterPro" id="IPR037679">
    <property type="entry name" value="Apc5"/>
</dbReference>
<keyword evidence="14" id="KW-0539">Nucleus</keyword>
<dbReference type="AlphaFoldDB" id="A0A8S3XF12"/>
<evidence type="ECO:0000256" key="11">
    <source>
        <dbReference type="ARBA" id="ARBA00022786"/>
    </source>
</evidence>
<accession>A0A8S3XF12</accession>
<dbReference type="EMBL" id="CAJQZP010001146">
    <property type="protein sequence ID" value="CAG5021635.1"/>
    <property type="molecule type" value="Genomic_DNA"/>
</dbReference>
<comment type="caution">
    <text evidence="18">The sequence shown here is derived from an EMBL/GenBank/DDBJ whole genome shotgun (WGS) entry which is preliminary data.</text>
</comment>
<evidence type="ECO:0000256" key="2">
    <source>
        <dbReference type="ARBA" id="ARBA00004186"/>
    </source>
</evidence>
<feature type="domain" description="Anaphase-promoting complex subunit 5" evidence="16">
    <location>
        <begin position="279"/>
        <end position="370"/>
    </location>
</feature>
<evidence type="ECO:0000313" key="18">
    <source>
        <dbReference type="EMBL" id="CAG5021635.1"/>
    </source>
</evidence>
<evidence type="ECO:0000259" key="17">
    <source>
        <dbReference type="Pfam" id="PF21371"/>
    </source>
</evidence>
<dbReference type="Pfam" id="PF21371">
    <property type="entry name" value="Apc5_N"/>
    <property type="match status" value="1"/>
</dbReference>
<evidence type="ECO:0000313" key="19">
    <source>
        <dbReference type="Proteomes" id="UP000691718"/>
    </source>
</evidence>
<dbReference type="GO" id="GO:0005680">
    <property type="term" value="C:anaphase-promoting complex"/>
    <property type="evidence" value="ECO:0007669"/>
    <property type="project" value="InterPro"/>
</dbReference>
<keyword evidence="7" id="KW-0597">Phosphoprotein</keyword>
<keyword evidence="8" id="KW-0132">Cell division</keyword>
<evidence type="ECO:0000256" key="15">
    <source>
        <dbReference type="ARBA" id="ARBA00023306"/>
    </source>
</evidence>
<keyword evidence="11" id="KW-0833">Ubl conjugation pathway</keyword>
<evidence type="ECO:0000256" key="10">
    <source>
        <dbReference type="ARBA" id="ARBA00022776"/>
    </source>
</evidence>
<keyword evidence="12" id="KW-0802">TPR repeat</keyword>
<dbReference type="InterPro" id="IPR026000">
    <property type="entry name" value="Apc5_dom"/>
</dbReference>
<dbReference type="PANTHER" id="PTHR12830:SF9">
    <property type="entry name" value="ANAPHASE-PROMOTING COMPLEX SUBUNIT 5"/>
    <property type="match status" value="1"/>
</dbReference>
<dbReference type="PANTHER" id="PTHR12830">
    <property type="entry name" value="ANAPHASE-PROMOTING COMPLEX SUBUNIT 5"/>
    <property type="match status" value="1"/>
</dbReference>
<keyword evidence="10" id="KW-0498">Mitosis</keyword>
<dbReference type="GO" id="GO:0070979">
    <property type="term" value="P:protein K11-linked ubiquitination"/>
    <property type="evidence" value="ECO:0007669"/>
    <property type="project" value="TreeGrafter"/>
</dbReference>
<evidence type="ECO:0000256" key="7">
    <source>
        <dbReference type="ARBA" id="ARBA00022553"/>
    </source>
</evidence>
<comment type="similarity">
    <text evidence="4">Belongs to the APC5 family.</text>
</comment>
<feature type="domain" description="Anaphase-promoting complex subunit 5 N-terminal" evidence="17">
    <location>
        <begin position="23"/>
        <end position="174"/>
    </location>
</feature>
<evidence type="ECO:0000256" key="9">
    <source>
        <dbReference type="ARBA" id="ARBA00022737"/>
    </source>
</evidence>
<keyword evidence="15" id="KW-0131">Cell cycle</keyword>
<evidence type="ECO:0000256" key="1">
    <source>
        <dbReference type="ARBA" id="ARBA00004123"/>
    </source>
</evidence>
<comment type="subcellular location">
    <subcellularLocation>
        <location evidence="2">Cytoplasm</location>
        <location evidence="2">Cytoskeleton</location>
        <location evidence="2">Spindle</location>
    </subcellularLocation>
    <subcellularLocation>
        <location evidence="1">Nucleus</location>
    </subcellularLocation>
</comment>
<dbReference type="GO" id="GO:0045842">
    <property type="term" value="P:positive regulation of mitotic metaphase/anaphase transition"/>
    <property type="evidence" value="ECO:0007669"/>
    <property type="project" value="TreeGrafter"/>
</dbReference>
<evidence type="ECO:0000256" key="8">
    <source>
        <dbReference type="ARBA" id="ARBA00022618"/>
    </source>
</evidence>
<keyword evidence="13" id="KW-0206">Cytoskeleton</keyword>
<keyword evidence="9" id="KW-0677">Repeat</keyword>
<evidence type="ECO:0000256" key="12">
    <source>
        <dbReference type="ARBA" id="ARBA00022803"/>
    </source>
</evidence>
<evidence type="ECO:0000256" key="5">
    <source>
        <dbReference type="ARBA" id="ARBA00016066"/>
    </source>
</evidence>
<proteinExistence type="inferred from homology"/>
<evidence type="ECO:0000256" key="4">
    <source>
        <dbReference type="ARBA" id="ARBA00007450"/>
    </source>
</evidence>
<dbReference type="GO" id="GO:0005819">
    <property type="term" value="C:spindle"/>
    <property type="evidence" value="ECO:0007669"/>
    <property type="project" value="UniProtKB-SubCell"/>
</dbReference>
<evidence type="ECO:0000256" key="14">
    <source>
        <dbReference type="ARBA" id="ARBA00023242"/>
    </source>
</evidence>
<dbReference type="OrthoDB" id="2504561at2759"/>
<name>A0A8S3XF12_PARAO</name>
<protein>
    <recommendedName>
        <fullName evidence="5">Anaphase-promoting complex subunit 5</fullName>
    </recommendedName>
</protein>
<evidence type="ECO:0000256" key="3">
    <source>
        <dbReference type="ARBA" id="ARBA00004906"/>
    </source>
</evidence>
<dbReference type="Proteomes" id="UP000691718">
    <property type="component" value="Unassembled WGS sequence"/>
</dbReference>
<sequence length="867" mass="94357">MDLGSENLDLSKLINVKGNVDNITPHKIAVVAFIREYGLLKIEAKDMIDCTMAPKYRKDFCILALKLIQCPDMEFKDLETLLTNGRYNLLSVHLENFCVRLKNIHVNGISALMDCVTSTVDKLMIEQNETNPCVITRCSVLGFYLRRIMLHLDKLTFVQVVSLYKSFCLYYQKGRPGLMMRSLSKEKLNNMEPPGAATSSVSPVFIEGSKPPEVFMKMNMIERDNSLEECQWSRKQAELFTAQQANLLQINEKKALPPRQLQKTIMQIINDIPDYSDIHFLSFLNCIRMKEFCGAQDSLYNCFDRTVFNICGNANNCNDKNKNFRYAALNRAAMHTQFGHLSVAMEGVQEALGAAQEAADAACLAHAAAWGALAGGRARRAALLARVPRAPRVAAAAAQLMAQHAAVNAAKPAEVFQIITKGDSINYLHSMTDLTMAGLANTAALWSLYGKTEMASISCQLLLNLNTKCNVGSSSVWHWSEACAVAGAGAACVAAWRGEGARATALLSHLHHLPPPPLRAVAARHHAGAALLAGTCRMSFTTPRWSRVSVACPAPRRAARGYLSHVLHCAALLAGTCHMSCTAPCCSRVRVACPSLRRAARGYVSHVLHRSALLAGTTSSGHGRWWVARLALRRAARGYLSHILHRAALAALAAGTCCVSCTAPRWSRVPVACPALRRAARGYLSHVLHRPAPLAGTCRISFTTPRYPRVLIACPALHRPARGYLSHGLHRAALVAGTCCVSCTAPRCSRVPVACPALRRAARGYLLHVLHCAVLLAGTCCVSCTAPRCSRVPVACPALRRAARRYVSDVLHCAALLAGTCRISCTVPRCSRVPVACPTPRRLRIDRPVRVHIAIQLAGAAVLAVIE</sequence>
<evidence type="ECO:0000256" key="13">
    <source>
        <dbReference type="ARBA" id="ARBA00023212"/>
    </source>
</evidence>
<comment type="pathway">
    <text evidence="3">Protein modification; protein ubiquitination.</text>
</comment>
<keyword evidence="19" id="KW-1185">Reference proteome</keyword>
<dbReference type="Pfam" id="PF12862">
    <property type="entry name" value="ANAPC5"/>
    <property type="match status" value="1"/>
</dbReference>
<dbReference type="GO" id="GO:0031145">
    <property type="term" value="P:anaphase-promoting complex-dependent catabolic process"/>
    <property type="evidence" value="ECO:0007669"/>
    <property type="project" value="TreeGrafter"/>
</dbReference>